<keyword evidence="3" id="KW-1185">Reference proteome</keyword>
<dbReference type="KEGG" id="mseo:MSEO_28150"/>
<sequence>MVGDDIYRWIRKIVRQPMAELEVTEHGTQVRQPAGRHSAAGLYQRQADFGFCRAADAMTQVLEEPSGRRNWRPVALGIRFRHAQHPIRPGLSPKTHLDKDSRCPEPVACPGSAAGSG</sequence>
<evidence type="ECO:0000313" key="3">
    <source>
        <dbReference type="Proteomes" id="UP000466632"/>
    </source>
</evidence>
<organism evidence="2 3">
    <name type="scientific">Mycobacterium seoulense</name>
    <dbReference type="NCBI Taxonomy" id="386911"/>
    <lineage>
        <taxon>Bacteria</taxon>
        <taxon>Bacillati</taxon>
        <taxon>Actinomycetota</taxon>
        <taxon>Actinomycetes</taxon>
        <taxon>Mycobacteriales</taxon>
        <taxon>Mycobacteriaceae</taxon>
        <taxon>Mycobacterium</taxon>
    </lineage>
</organism>
<dbReference type="AlphaFoldDB" id="A0A7I7P0B6"/>
<accession>A0A7I7P0B6</accession>
<dbReference type="EMBL" id="AP022582">
    <property type="protein sequence ID" value="BBY02316.1"/>
    <property type="molecule type" value="Genomic_DNA"/>
</dbReference>
<evidence type="ECO:0000313" key="2">
    <source>
        <dbReference type="EMBL" id="BBY02316.1"/>
    </source>
</evidence>
<proteinExistence type="predicted"/>
<gene>
    <name evidence="2" type="ORF">MSEO_28150</name>
</gene>
<reference evidence="2 3" key="1">
    <citation type="journal article" date="2019" name="Emerg. Microbes Infect.">
        <title>Comprehensive subspecies identification of 175 nontuberculous mycobacteria species based on 7547 genomic profiles.</title>
        <authorList>
            <person name="Matsumoto Y."/>
            <person name="Kinjo T."/>
            <person name="Motooka D."/>
            <person name="Nabeya D."/>
            <person name="Jung N."/>
            <person name="Uechi K."/>
            <person name="Horii T."/>
            <person name="Iida T."/>
            <person name="Fujita J."/>
            <person name="Nakamura S."/>
        </authorList>
    </citation>
    <scope>NUCLEOTIDE SEQUENCE [LARGE SCALE GENOMIC DNA]</scope>
    <source>
        <strain evidence="2 3">JCM 16018</strain>
    </source>
</reference>
<protein>
    <submittedName>
        <fullName evidence="2">Uncharacterized protein</fullName>
    </submittedName>
</protein>
<dbReference type="Proteomes" id="UP000466632">
    <property type="component" value="Chromosome"/>
</dbReference>
<evidence type="ECO:0000256" key="1">
    <source>
        <dbReference type="SAM" id="MobiDB-lite"/>
    </source>
</evidence>
<name>A0A7I7P0B6_9MYCO</name>
<feature type="region of interest" description="Disordered" evidence="1">
    <location>
        <begin position="85"/>
        <end position="117"/>
    </location>
</feature>